<keyword evidence="2" id="KW-1185">Reference proteome</keyword>
<organism evidence="1 2">
    <name type="scientific">Nocardia amikacinitolerans</name>
    <dbReference type="NCBI Taxonomy" id="756689"/>
    <lineage>
        <taxon>Bacteria</taxon>
        <taxon>Bacillati</taxon>
        <taxon>Actinomycetota</taxon>
        <taxon>Actinomycetes</taxon>
        <taxon>Mycobacteriales</taxon>
        <taxon>Nocardiaceae</taxon>
        <taxon>Nocardia</taxon>
    </lineage>
</organism>
<dbReference type="EMBL" id="OBEG01000006">
    <property type="protein sequence ID" value="SNY88682.1"/>
    <property type="molecule type" value="Genomic_DNA"/>
</dbReference>
<name>A0A285LUU6_9NOCA</name>
<dbReference type="AlphaFoldDB" id="A0A285LUU6"/>
<evidence type="ECO:0008006" key="3">
    <source>
        <dbReference type="Google" id="ProtNLM"/>
    </source>
</evidence>
<accession>A0A285LUU6</accession>
<dbReference type="InterPro" id="IPR036390">
    <property type="entry name" value="WH_DNA-bd_sf"/>
</dbReference>
<dbReference type="Proteomes" id="UP000219565">
    <property type="component" value="Unassembled WGS sequence"/>
</dbReference>
<gene>
    <name evidence="1" type="ORF">SAMN04244553_5664</name>
</gene>
<dbReference type="SUPFAM" id="SSF46785">
    <property type="entry name" value="Winged helix' DNA-binding domain"/>
    <property type="match status" value="1"/>
</dbReference>
<sequence length="98" mass="10583">MASDATNLSIQRDEFSRAQLTALAEPARAGRACSARELAGGHRIGPLTLTLQWLVTKGHVHAEVQTPAGGGRPEPVYELTDHGREIHQRLGAHTPTNR</sequence>
<reference evidence="1 2" key="1">
    <citation type="submission" date="2017-09" db="EMBL/GenBank/DDBJ databases">
        <authorList>
            <person name="Ehlers B."/>
            <person name="Leendertz F.H."/>
        </authorList>
    </citation>
    <scope>NUCLEOTIDE SEQUENCE [LARGE SCALE GENOMIC DNA]</scope>
    <source>
        <strain evidence="1 2">DSM 45537</strain>
    </source>
</reference>
<evidence type="ECO:0000313" key="1">
    <source>
        <dbReference type="EMBL" id="SNY88682.1"/>
    </source>
</evidence>
<protein>
    <recommendedName>
        <fullName evidence="3">Transcriptional regulator PadR-like family protein</fullName>
    </recommendedName>
</protein>
<evidence type="ECO:0000313" key="2">
    <source>
        <dbReference type="Proteomes" id="UP000219565"/>
    </source>
</evidence>
<proteinExistence type="predicted"/>